<organism evidence="2 3">
    <name type="scientific">Yersinia enterocolitica subsp. palearctica serotype O:3 (strain DSM 13030 / CIP 106945 / Y11)</name>
    <dbReference type="NCBI Taxonomy" id="930944"/>
    <lineage>
        <taxon>Bacteria</taxon>
        <taxon>Pseudomonadati</taxon>
        <taxon>Pseudomonadota</taxon>
        <taxon>Gammaproteobacteria</taxon>
        <taxon>Enterobacterales</taxon>
        <taxon>Yersiniaceae</taxon>
        <taxon>Yersinia</taxon>
    </lineage>
</organism>
<protein>
    <submittedName>
        <fullName evidence="2">Uncharacterized protein</fullName>
    </submittedName>
</protein>
<dbReference type="PATRIC" id="fig|930944.6.peg.3205"/>
<dbReference type="AlphaFoldDB" id="A0A0H3NZF9"/>
<dbReference type="HOGENOM" id="CLU_3335129_0_0_6"/>
<name>A0A0H3NZF9_YERE1</name>
<dbReference type="KEGG" id="yey:Y11_32181"/>
<reference evidence="2 3" key="1">
    <citation type="journal article" date="2011" name="J. Bacteriol.">
        <title>Complete genome sequence of Yersinia enterocolitica subsp. palearctica serogroup O:3.</title>
        <authorList>
            <person name="Batzilla J."/>
            <person name="Hoper D."/>
            <person name="Antonenka U."/>
            <person name="Heesemann J."/>
            <person name="Rakin A."/>
        </authorList>
    </citation>
    <scope>NUCLEOTIDE SEQUENCE [LARGE SCALE GENOMIC DNA]</scope>
    <source>
        <strain evidence="3">DSM 13030 / CIP 106945 / Y11</strain>
    </source>
</reference>
<evidence type="ECO:0000313" key="2">
    <source>
        <dbReference type="EMBL" id="CBY29312.1"/>
    </source>
</evidence>
<dbReference type="EMBL" id="FR729477">
    <property type="protein sequence ID" value="CBY29312.1"/>
    <property type="molecule type" value="Genomic_DNA"/>
</dbReference>
<accession>A0A0H3NZF9</accession>
<proteinExistence type="predicted"/>
<gene>
    <name evidence="2" type="ordered locus">Y11_32181</name>
</gene>
<feature type="region of interest" description="Disordered" evidence="1">
    <location>
        <begin position="1"/>
        <end position="23"/>
    </location>
</feature>
<dbReference type="Proteomes" id="UP000008084">
    <property type="component" value="Chromosome"/>
</dbReference>
<evidence type="ECO:0000256" key="1">
    <source>
        <dbReference type="SAM" id="MobiDB-lite"/>
    </source>
</evidence>
<evidence type="ECO:0000313" key="3">
    <source>
        <dbReference type="Proteomes" id="UP000008084"/>
    </source>
</evidence>
<sequence length="38" mass="4058">MLSAIRNITDQDGGPSEPPWTAAKSALEHGCDNTAKQF</sequence>
<feature type="compositionally biased region" description="Polar residues" evidence="1">
    <location>
        <begin position="1"/>
        <end position="10"/>
    </location>
</feature>